<evidence type="ECO:0000256" key="2">
    <source>
        <dbReference type="ARBA" id="ARBA00022692"/>
    </source>
</evidence>
<reference evidence="7 8" key="2">
    <citation type="submission" date="2018-11" db="EMBL/GenBank/DDBJ databases">
        <authorList>
            <consortium name="Pathogen Informatics"/>
        </authorList>
    </citation>
    <scope>NUCLEOTIDE SEQUENCE [LARGE SCALE GENOMIC DNA]</scope>
</reference>
<evidence type="ECO:0000256" key="3">
    <source>
        <dbReference type="ARBA" id="ARBA00022989"/>
    </source>
</evidence>
<feature type="transmembrane region" description="Helical" evidence="5">
    <location>
        <begin position="402"/>
        <end position="423"/>
    </location>
</feature>
<comment type="subcellular location">
    <subcellularLocation>
        <location evidence="1">Membrane</location>
        <topology evidence="1">Multi-pass membrane protein</topology>
    </subcellularLocation>
</comment>
<feature type="transmembrane region" description="Helical" evidence="5">
    <location>
        <begin position="78"/>
        <end position="108"/>
    </location>
</feature>
<dbReference type="EMBL" id="UYWY01021042">
    <property type="protein sequence ID" value="VDM43244.1"/>
    <property type="molecule type" value="Genomic_DNA"/>
</dbReference>
<keyword evidence="4 5" id="KW-0472">Membrane</keyword>
<dbReference type="InterPro" id="IPR012858">
    <property type="entry name" value="DC_STAMP-like"/>
</dbReference>
<evidence type="ECO:0000256" key="5">
    <source>
        <dbReference type="SAM" id="Phobius"/>
    </source>
</evidence>
<sequence length="654" mass="76800">MRSVYNLLFVEEYREARRKRLGRSKLADIFYYSGVYDYRVLRYLINFPIGFFISFALYKFAWHRVNFADFDPLYKQIFMWSVIFTCALTFALSPVFRCAIVCVLCGALGKNGQGLLSVIVFTHLSDGPVNNIIANFNLSSHIITCHLKLKEQMMTERIVMSTGPIEALLAQKFGKSTTKGRKMIHMLKALVEPVAYDLTLSDEDKALAATIDNAEVLQIRDEMLNEKKERKSASSDEHVRPIWDKMKSKLAFMSSIERFQMSIRGYALAFGYILQSSKLLTMRLRFECSEIFDKGIKKCHDKFRDMKDKCYRLLWYMPFIKRNLCGRFDVLQICQASEKHAEAAKFCDEMMQQTMATTKNFDYDTENMKNITEEVMDHLRINVRFFYTFPILFHKHRLQFQVIFKTLKNLLGCLFILLLYTIFRDSVQMIRRYLNNVDFQNVFLTPYFWHIDKKREEAGQIFLRPLSKAERRVNGLLKPFSFVMRFSATSVTGQGKQRFHLEVAGTGFVADLVKDMINFEFDRAINLTVPAEHCQAQPIPPDWSFSWKYVLLPLILMLLLQVIFGYFIKRITLFYVIGGIFRKRNKARTIQLYNKLLFGRVNGRRLARARIRYQVERHILQQEAIKERRFANIPVMRREQSTICSQQANVFCAK</sequence>
<keyword evidence="3 5" id="KW-1133">Transmembrane helix</keyword>
<evidence type="ECO:0000256" key="4">
    <source>
        <dbReference type="ARBA" id="ARBA00023136"/>
    </source>
</evidence>
<keyword evidence="8" id="KW-1185">Reference proteome</keyword>
<evidence type="ECO:0000256" key="1">
    <source>
        <dbReference type="ARBA" id="ARBA00004141"/>
    </source>
</evidence>
<dbReference type="InterPro" id="IPR051856">
    <property type="entry name" value="CSR-E3_Ligase_Protein"/>
</dbReference>
<dbReference type="Proteomes" id="UP000050794">
    <property type="component" value="Unassembled WGS sequence"/>
</dbReference>
<feature type="domain" description="Dendritic cell-specific transmembrane protein-like" evidence="6">
    <location>
        <begin position="494"/>
        <end position="593"/>
    </location>
</feature>
<reference evidence="9" key="1">
    <citation type="submission" date="2016-06" db="UniProtKB">
        <authorList>
            <consortium name="WormBaseParasite"/>
        </authorList>
    </citation>
    <scope>IDENTIFICATION</scope>
</reference>
<protein>
    <submittedName>
        <fullName evidence="9">DC_STAMP domain-containing protein</fullName>
    </submittedName>
</protein>
<dbReference type="Pfam" id="PF07782">
    <property type="entry name" value="DC_STAMP"/>
    <property type="match status" value="1"/>
</dbReference>
<keyword evidence="2 5" id="KW-0812">Transmembrane</keyword>
<evidence type="ECO:0000313" key="9">
    <source>
        <dbReference type="WBParaSite" id="TCNE_0001192301-mRNA-1"/>
    </source>
</evidence>
<accession>A0A183UTV3</accession>
<evidence type="ECO:0000259" key="6">
    <source>
        <dbReference type="Pfam" id="PF07782"/>
    </source>
</evidence>
<dbReference type="AlphaFoldDB" id="A0A183UTV3"/>
<proteinExistence type="predicted"/>
<dbReference type="PANTHER" id="PTHR21041">
    <property type="entry name" value="DENDRITIC CELL-SPECIFIC TRANSMEMBRANE PROTEIN"/>
    <property type="match status" value="1"/>
</dbReference>
<feature type="transmembrane region" description="Helical" evidence="5">
    <location>
        <begin position="40"/>
        <end position="58"/>
    </location>
</feature>
<dbReference type="PANTHER" id="PTHR21041:SF17">
    <property type="entry name" value="E3 UBIQUITIN-PROTEIN LIGASE DCST1"/>
    <property type="match status" value="1"/>
</dbReference>
<organism evidence="8 9">
    <name type="scientific">Toxocara canis</name>
    <name type="common">Canine roundworm</name>
    <dbReference type="NCBI Taxonomy" id="6265"/>
    <lineage>
        <taxon>Eukaryota</taxon>
        <taxon>Metazoa</taxon>
        <taxon>Ecdysozoa</taxon>
        <taxon>Nematoda</taxon>
        <taxon>Chromadorea</taxon>
        <taxon>Rhabditida</taxon>
        <taxon>Spirurina</taxon>
        <taxon>Ascaridomorpha</taxon>
        <taxon>Ascaridoidea</taxon>
        <taxon>Toxocaridae</taxon>
        <taxon>Toxocara</taxon>
    </lineage>
</organism>
<evidence type="ECO:0000313" key="7">
    <source>
        <dbReference type="EMBL" id="VDM43244.1"/>
    </source>
</evidence>
<evidence type="ECO:0000313" key="8">
    <source>
        <dbReference type="Proteomes" id="UP000050794"/>
    </source>
</evidence>
<dbReference type="GO" id="GO:0016020">
    <property type="term" value="C:membrane"/>
    <property type="evidence" value="ECO:0007669"/>
    <property type="project" value="UniProtKB-SubCell"/>
</dbReference>
<gene>
    <name evidence="7" type="ORF">TCNE_LOCUS11923</name>
</gene>
<name>A0A183UTV3_TOXCA</name>
<dbReference type="WBParaSite" id="TCNE_0001192301-mRNA-1">
    <property type="protein sequence ID" value="TCNE_0001192301-mRNA-1"/>
    <property type="gene ID" value="TCNE_0001192301"/>
</dbReference>